<organism evidence="1 2">
    <name type="scientific">Suillus discolor</name>
    <dbReference type="NCBI Taxonomy" id="1912936"/>
    <lineage>
        <taxon>Eukaryota</taxon>
        <taxon>Fungi</taxon>
        <taxon>Dikarya</taxon>
        <taxon>Basidiomycota</taxon>
        <taxon>Agaricomycotina</taxon>
        <taxon>Agaricomycetes</taxon>
        <taxon>Agaricomycetidae</taxon>
        <taxon>Boletales</taxon>
        <taxon>Suillineae</taxon>
        <taxon>Suillaceae</taxon>
        <taxon>Suillus</taxon>
    </lineage>
</organism>
<feature type="non-terminal residue" evidence="1">
    <location>
        <position position="129"/>
    </location>
</feature>
<name>A0A9P7JX55_9AGAM</name>
<dbReference type="SUPFAM" id="SSF56219">
    <property type="entry name" value="DNase I-like"/>
    <property type="match status" value="1"/>
</dbReference>
<dbReference type="Gene3D" id="3.60.10.10">
    <property type="entry name" value="Endonuclease/exonuclease/phosphatase"/>
    <property type="match status" value="1"/>
</dbReference>
<dbReference type="Proteomes" id="UP000823399">
    <property type="component" value="Unassembled WGS sequence"/>
</dbReference>
<accession>A0A9P7JX55</accession>
<feature type="non-terminal residue" evidence="1">
    <location>
        <position position="1"/>
    </location>
</feature>
<protein>
    <recommendedName>
        <fullName evidence="3">Endonuclease/exonuclease/phosphatase domain-containing protein</fullName>
    </recommendedName>
</protein>
<evidence type="ECO:0000313" key="1">
    <source>
        <dbReference type="EMBL" id="KAG2113773.1"/>
    </source>
</evidence>
<dbReference type="EMBL" id="JABBWM010000011">
    <property type="protein sequence ID" value="KAG2113773.1"/>
    <property type="molecule type" value="Genomic_DNA"/>
</dbReference>
<dbReference type="InterPro" id="IPR036691">
    <property type="entry name" value="Endo/exonu/phosph_ase_sf"/>
</dbReference>
<dbReference type="AlphaFoldDB" id="A0A9P7JX55"/>
<comment type="caution">
    <text evidence="1">The sequence shown here is derived from an EMBL/GenBank/DDBJ whole genome shotgun (WGS) entry which is preliminary data.</text>
</comment>
<gene>
    <name evidence="1" type="ORF">F5147DRAFT_556538</name>
</gene>
<keyword evidence="2" id="KW-1185">Reference proteome</keyword>
<dbReference type="GeneID" id="64692775"/>
<dbReference type="OrthoDB" id="2840473at2759"/>
<evidence type="ECO:0008006" key="3">
    <source>
        <dbReference type="Google" id="ProtNLM"/>
    </source>
</evidence>
<sequence>TNEPPVRTNLKIWQQNLPKSLNAWEHMLRNLNPDKYDITCIQEPYLNPVNLANASNLSCFWDVVYPSNHHSNLTCSQTLILVNKRISKNNWHIIHVNSPNVMAIELTSPYGKVRIYNVYNHCENNSILH</sequence>
<dbReference type="RefSeq" id="XP_041296067.1">
    <property type="nucleotide sequence ID" value="XM_041430516.1"/>
</dbReference>
<evidence type="ECO:0000313" key="2">
    <source>
        <dbReference type="Proteomes" id="UP000823399"/>
    </source>
</evidence>
<proteinExistence type="predicted"/>
<reference evidence="1" key="1">
    <citation type="journal article" date="2020" name="New Phytol.">
        <title>Comparative genomics reveals dynamic genome evolution in host specialist ectomycorrhizal fungi.</title>
        <authorList>
            <person name="Lofgren L.A."/>
            <person name="Nguyen N.H."/>
            <person name="Vilgalys R."/>
            <person name="Ruytinx J."/>
            <person name="Liao H.L."/>
            <person name="Branco S."/>
            <person name="Kuo A."/>
            <person name="LaButti K."/>
            <person name="Lipzen A."/>
            <person name="Andreopoulos W."/>
            <person name="Pangilinan J."/>
            <person name="Riley R."/>
            <person name="Hundley H."/>
            <person name="Na H."/>
            <person name="Barry K."/>
            <person name="Grigoriev I.V."/>
            <person name="Stajich J.E."/>
            <person name="Kennedy P.G."/>
        </authorList>
    </citation>
    <scope>NUCLEOTIDE SEQUENCE</scope>
    <source>
        <strain evidence="1">FC423</strain>
    </source>
</reference>